<evidence type="ECO:0000313" key="2">
    <source>
        <dbReference type="Proteomes" id="UP000248134"/>
    </source>
</evidence>
<dbReference type="EMBL" id="QKQS01000013">
    <property type="protein sequence ID" value="PZA12457.1"/>
    <property type="molecule type" value="Genomic_DNA"/>
</dbReference>
<dbReference type="RefSeq" id="WP_110785955.1">
    <property type="nucleotide sequence ID" value="NZ_QKQS01000013.1"/>
</dbReference>
<gene>
    <name evidence="1" type="ORF">DNX69_10810</name>
</gene>
<accession>A0A323UJT1</accession>
<sequence length="532" mass="57663">MARILGPDGNPVDTTLLSTEVATPTLIGVRAVHHENVASGLTPERLVYALRQAAQGDARDYLTLAEEMEERYLHYASQVQTRRLAIEGVKPSVAVPKGVSAKIADFVHELIDDSGFRDTLGELTDGIAKGYAVSEPVWEYERGRLRPVDYKWRDQRFFQFDRVTQTELRLAVDGSLDGEEITKPTFIVHKPRSKAGIPIRRGFARAAAWAFLLQSFALKDWSAFAEIYGIPLRLGKYHAGASEADKKALLQAVRSIASDAAAIIPQGMELEFVETKGQRGEAVFGGLLDYLDKQISKLVVGQTMTSDDGASMAQAKVHNEVRLDIQRADGVQLANTVNRDLVRWAVAMNFGPQDDYPRVELPVAEPEDTKALAEGVAKLVPLGLRVSQAEIRSKFGLSEPGEKDEVLAPPAQAVAAEPGVVAANDDPKKAARLSAADCPCPACGGVRNASLAATAVDGRDELDELVDDAMNGWEELVDPMLKPLRDAMARASSFEELEAMLPSLAAQMDGDKLAEALARLTAKARGLGDVQD</sequence>
<name>A0A323UJT1_RHOPL</name>
<dbReference type="Proteomes" id="UP000248134">
    <property type="component" value="Unassembled WGS sequence"/>
</dbReference>
<reference evidence="1 2" key="1">
    <citation type="submission" date="2018-06" db="EMBL/GenBank/DDBJ databases">
        <title>Draft Whole-Genome Sequence of the purple photosynthetic bacterium Rhodospeudomonas palustris XCP.</title>
        <authorList>
            <person name="Rayyan A."/>
            <person name="Meyer T.E."/>
            <person name="Kyndt J.A."/>
        </authorList>
    </citation>
    <scope>NUCLEOTIDE SEQUENCE [LARGE SCALE GENOMIC DNA]</scope>
    <source>
        <strain evidence="1 2">XCP</strain>
    </source>
</reference>
<comment type="caution">
    <text evidence="1">The sequence shown here is derived from an EMBL/GenBank/DDBJ whole genome shotgun (WGS) entry which is preliminary data.</text>
</comment>
<dbReference type="OrthoDB" id="9797300at2"/>
<dbReference type="Pfam" id="PF06074">
    <property type="entry name" value="Portal_Mu"/>
    <property type="match status" value="1"/>
</dbReference>
<evidence type="ECO:0000313" key="1">
    <source>
        <dbReference type="EMBL" id="PZA12457.1"/>
    </source>
</evidence>
<dbReference type="AlphaFoldDB" id="A0A323UJT1"/>
<organism evidence="1 2">
    <name type="scientific">Rhodopseudomonas palustris</name>
    <dbReference type="NCBI Taxonomy" id="1076"/>
    <lineage>
        <taxon>Bacteria</taxon>
        <taxon>Pseudomonadati</taxon>
        <taxon>Pseudomonadota</taxon>
        <taxon>Alphaproteobacteria</taxon>
        <taxon>Hyphomicrobiales</taxon>
        <taxon>Nitrobacteraceae</taxon>
        <taxon>Rhodopseudomonas</taxon>
    </lineage>
</organism>
<proteinExistence type="predicted"/>
<dbReference type="InterPro" id="IPR009279">
    <property type="entry name" value="Portal_Mu"/>
</dbReference>
<protein>
    <submittedName>
        <fullName evidence="1">DUF935 domain-containing protein</fullName>
    </submittedName>
</protein>